<name>D6CRM8_THIA3</name>
<reference key="1">
    <citation type="submission" date="2009-07" db="EMBL/GenBank/DDBJ databases">
        <authorList>
            <person name="Genoscope - CEA"/>
        </authorList>
    </citation>
    <scope>NUCLEOTIDE SEQUENCE</scope>
    <source>
        <strain>3As</strain>
    </source>
</reference>
<dbReference type="HOGENOM" id="CLU_1577770_0_0_4"/>
<accession>D6CRM8</accession>
<dbReference type="KEGG" id="thi:THI_0528"/>
<organism evidence="1 2">
    <name type="scientific">Thiomonas arsenitoxydans (strain DSM 22701 / CIP 110005 / 3As)</name>
    <dbReference type="NCBI Taxonomy" id="426114"/>
    <lineage>
        <taxon>Bacteria</taxon>
        <taxon>Pseudomonadati</taxon>
        <taxon>Pseudomonadota</taxon>
        <taxon>Betaproteobacteria</taxon>
        <taxon>Burkholderiales</taxon>
        <taxon>Thiomonas</taxon>
    </lineage>
</organism>
<dbReference type="EMBL" id="FP475956">
    <property type="protein sequence ID" value="CAZ87269.1"/>
    <property type="molecule type" value="Genomic_DNA"/>
</dbReference>
<dbReference type="AlphaFoldDB" id="D6CRM8"/>
<dbReference type="RefSeq" id="WP_013104641.1">
    <property type="nucleotide sequence ID" value="NC_014145.1"/>
</dbReference>
<evidence type="ECO:0000313" key="2">
    <source>
        <dbReference type="Proteomes" id="UP000002372"/>
    </source>
</evidence>
<evidence type="ECO:0000313" key="1">
    <source>
        <dbReference type="EMBL" id="CAZ87269.1"/>
    </source>
</evidence>
<proteinExistence type="predicted"/>
<dbReference type="Proteomes" id="UP000002372">
    <property type="component" value="Chromosome"/>
</dbReference>
<sequence length="169" mass="18639">MPCTLTVLCRAIFLNRLCGDESPLTRCINPICLKGVVLRHRFDLARCVGGHHPVAFIENVQHASRIFKTQGNGAIERFISVGAAGRLLGCCKEPGFIYVTKRCCRQCTQAMQRVEKAIDATDLSAVQVERGLAFLAKLGVEVVEVRSNTETVQRHDSPFARSRIPRAGC</sequence>
<reference evidence="2" key="2">
    <citation type="journal article" date="2010" name="PLoS Genet.">
        <title>Structure, function, and evolution of the Thiomonas spp. genome.</title>
        <authorList>
            <person name="Arsene-Ploetze F."/>
            <person name="Koechler S."/>
            <person name="Marchal M."/>
            <person name="Coppee J.Y."/>
            <person name="Chandler M."/>
            <person name="Bonnefoy V."/>
            <person name="Brochier-Armanet C."/>
            <person name="Barakat M."/>
            <person name="Barbe V."/>
            <person name="Battaglia-Brunet F."/>
            <person name="Bruneel O."/>
            <person name="Bryan C.G."/>
            <person name="Cleiss-Arnold J."/>
            <person name="Cruveiller S."/>
            <person name="Erhardt M."/>
            <person name="Heinrich-Salmeron A."/>
            <person name="Hommais F."/>
            <person name="Joulian C."/>
            <person name="Krin E."/>
            <person name="Lieutaud A."/>
            <person name="Lievremont D."/>
            <person name="Michel C."/>
            <person name="Muller D."/>
            <person name="Ortet P."/>
            <person name="Proux C."/>
            <person name="Siguier P."/>
            <person name="Roche D."/>
            <person name="Rouy Z."/>
            <person name="Salvignol G."/>
            <person name="Slyemi D."/>
            <person name="Talla E."/>
            <person name="Weiss S."/>
            <person name="Weissenbach J."/>
            <person name="Medigue C."/>
            <person name="Bertin P.N."/>
        </authorList>
    </citation>
    <scope>NUCLEOTIDE SEQUENCE [LARGE SCALE GENOMIC DNA]</scope>
    <source>
        <strain evidence="2">DSM 22701 / CIP 110005 / 3As</strain>
    </source>
</reference>
<protein>
    <submittedName>
        <fullName evidence="1">Uncharacterized protein</fullName>
    </submittedName>
</protein>
<gene>
    <name evidence="1" type="ordered locus">THI_0528</name>
</gene>